<dbReference type="EMBL" id="DSTU01000001">
    <property type="protein sequence ID" value="HFJ53105.1"/>
    <property type="molecule type" value="Genomic_DNA"/>
</dbReference>
<dbReference type="PANTHER" id="PTHR30308:SF2">
    <property type="entry name" value="SSRA-BINDING PROTEIN"/>
    <property type="match status" value="1"/>
</dbReference>
<dbReference type="HAMAP" id="MF_00023">
    <property type="entry name" value="SmpB"/>
    <property type="match status" value="1"/>
</dbReference>
<dbReference type="GO" id="GO:0070930">
    <property type="term" value="P:trans-translation-dependent protein tagging"/>
    <property type="evidence" value="ECO:0007669"/>
    <property type="project" value="TreeGrafter"/>
</dbReference>
<dbReference type="PROSITE" id="PS01317">
    <property type="entry name" value="SSRP"/>
    <property type="match status" value="1"/>
</dbReference>
<dbReference type="SUPFAM" id="SSF74982">
    <property type="entry name" value="Small protein B (SmpB)"/>
    <property type="match status" value="1"/>
</dbReference>
<dbReference type="NCBIfam" id="NF003843">
    <property type="entry name" value="PRK05422.1"/>
    <property type="match status" value="1"/>
</dbReference>
<dbReference type="InterPro" id="IPR000037">
    <property type="entry name" value="SsrA-bd_prot"/>
</dbReference>
<evidence type="ECO:0000256" key="1">
    <source>
        <dbReference type="ARBA" id="ARBA00022490"/>
    </source>
</evidence>
<protein>
    <recommendedName>
        <fullName evidence="3">SsrA-binding protein</fullName>
    </recommendedName>
    <alternativeName>
        <fullName evidence="3">Small protein B</fullName>
    </alternativeName>
</protein>
<dbReference type="CDD" id="cd09294">
    <property type="entry name" value="SmpB"/>
    <property type="match status" value="1"/>
</dbReference>
<keyword evidence="2 3" id="KW-0694">RNA-binding</keyword>
<dbReference type="GO" id="GO:0003723">
    <property type="term" value="F:RNA binding"/>
    <property type="evidence" value="ECO:0007669"/>
    <property type="project" value="UniProtKB-UniRule"/>
</dbReference>
<evidence type="ECO:0000256" key="2">
    <source>
        <dbReference type="ARBA" id="ARBA00022884"/>
    </source>
</evidence>
<dbReference type="EMBL" id="DSKA01000129">
    <property type="protein sequence ID" value="HEE18259.1"/>
    <property type="molecule type" value="Genomic_DNA"/>
</dbReference>
<dbReference type="AlphaFoldDB" id="A0A7C3IW07"/>
<evidence type="ECO:0000313" key="5">
    <source>
        <dbReference type="EMBL" id="HEE18259.1"/>
    </source>
</evidence>
<sequence>MVKVVATNRKALRDYTVFEKMEAGIALTGTEVKSLREGGASLDGGYAIIENGEAFLCDVSIAPYRQGNIFNRDPRRRRKLLLHKDEIKRLFGKTTLRGFTLIPLRLYFNDRGIAKVELALCKGKKAIDRREELKKRAMEREERRWR</sequence>
<keyword evidence="1 3" id="KW-0963">Cytoplasm</keyword>
<evidence type="ECO:0000256" key="3">
    <source>
        <dbReference type="HAMAP-Rule" id="MF_00023"/>
    </source>
</evidence>
<dbReference type="GO" id="GO:0070929">
    <property type="term" value="P:trans-translation"/>
    <property type="evidence" value="ECO:0007669"/>
    <property type="project" value="UniProtKB-UniRule"/>
</dbReference>
<dbReference type="EMBL" id="DSLG01000007">
    <property type="protein sequence ID" value="HEA87592.1"/>
    <property type="molecule type" value="Genomic_DNA"/>
</dbReference>
<comment type="subcellular location">
    <subcellularLocation>
        <location evidence="3">Cytoplasm</location>
    </subcellularLocation>
    <text evidence="3">The tmRNA-SmpB complex associates with stalled 70S ribosomes.</text>
</comment>
<dbReference type="InterPro" id="IPR023620">
    <property type="entry name" value="SmpB"/>
</dbReference>
<evidence type="ECO:0000313" key="4">
    <source>
        <dbReference type="EMBL" id="HEA87592.1"/>
    </source>
</evidence>
<gene>
    <name evidence="3 6" type="primary">smpB</name>
    <name evidence="5" type="ORF">ENP62_01750</name>
    <name evidence="4" type="ORF">ENP94_06245</name>
    <name evidence="6" type="ORF">ENS16_00210</name>
</gene>
<comment type="function">
    <text evidence="3">Required for rescue of stalled ribosomes mediated by trans-translation. Binds to transfer-messenger RNA (tmRNA), required for stable association of tmRNA with ribosomes. tmRNA and SmpB together mimic tRNA shape, replacing the anticodon stem-loop with SmpB. tmRNA is encoded by the ssrA gene; the 2 termini fold to resemble tRNA(Ala) and it encodes a 'tag peptide', a short internal open reading frame. During trans-translation Ala-aminoacylated tmRNA acts like a tRNA, entering the A-site of stalled ribosomes, displacing the stalled mRNA. The ribosome then switches to translate the ORF on the tmRNA; the nascent peptide is terminated with the 'tag peptide' encoded by the tmRNA and targeted for degradation. The ribosome is freed to recommence translation, which seems to be the essential function of trans-translation.</text>
</comment>
<dbReference type="GO" id="GO:0005829">
    <property type="term" value="C:cytosol"/>
    <property type="evidence" value="ECO:0007669"/>
    <property type="project" value="TreeGrafter"/>
</dbReference>
<comment type="caution">
    <text evidence="6">The sequence shown here is derived from an EMBL/GenBank/DDBJ whole genome shotgun (WGS) entry which is preliminary data.</text>
</comment>
<dbReference type="InterPro" id="IPR020081">
    <property type="entry name" value="SsrA-bd_prot_CS"/>
</dbReference>
<name>A0A7C3IW07_UNCW3</name>
<organism evidence="6">
    <name type="scientific">candidate division WOR-3 bacterium</name>
    <dbReference type="NCBI Taxonomy" id="2052148"/>
    <lineage>
        <taxon>Bacteria</taxon>
        <taxon>Bacteria division WOR-3</taxon>
    </lineage>
</organism>
<proteinExistence type="inferred from homology"/>
<dbReference type="Gene3D" id="2.40.280.10">
    <property type="match status" value="1"/>
</dbReference>
<evidence type="ECO:0000313" key="6">
    <source>
        <dbReference type="EMBL" id="HFJ53105.1"/>
    </source>
</evidence>
<dbReference type="NCBIfam" id="TIGR00086">
    <property type="entry name" value="smpB"/>
    <property type="match status" value="1"/>
</dbReference>
<dbReference type="PANTHER" id="PTHR30308">
    <property type="entry name" value="TMRNA-BINDING COMPONENT OF TRANS-TRANSLATION TAGGING COMPLEX"/>
    <property type="match status" value="1"/>
</dbReference>
<dbReference type="Pfam" id="PF01668">
    <property type="entry name" value="SmpB"/>
    <property type="match status" value="1"/>
</dbReference>
<reference evidence="6" key="1">
    <citation type="journal article" date="2020" name="mSystems">
        <title>Genome- and Community-Level Interaction Insights into Carbon Utilization and Element Cycling Functions of Hydrothermarchaeota in Hydrothermal Sediment.</title>
        <authorList>
            <person name="Zhou Z."/>
            <person name="Liu Y."/>
            <person name="Xu W."/>
            <person name="Pan J."/>
            <person name="Luo Z.H."/>
            <person name="Li M."/>
        </authorList>
    </citation>
    <scope>NUCLEOTIDE SEQUENCE [LARGE SCALE GENOMIC DNA]</scope>
    <source>
        <strain evidence="5">SpSt-236</strain>
        <strain evidence="4">SpSt-265</strain>
        <strain evidence="6">SpSt-465</strain>
    </source>
</reference>
<accession>A0A7C3IW07</accession>
<comment type="similarity">
    <text evidence="3">Belongs to the SmpB family.</text>
</comment>